<name>A0ACC7LHK6_9FLAO</name>
<reference evidence="1" key="1">
    <citation type="submission" date="2024-09" db="EMBL/GenBank/DDBJ databases">
        <authorList>
            <person name="Liu J."/>
        </authorList>
    </citation>
    <scope>NUCLEOTIDE SEQUENCE</scope>
    <source>
        <strain evidence="1">NBU2967</strain>
    </source>
</reference>
<evidence type="ECO:0000313" key="1">
    <source>
        <dbReference type="EMBL" id="MFH6602474.1"/>
    </source>
</evidence>
<evidence type="ECO:0000313" key="2">
    <source>
        <dbReference type="Proteomes" id="UP001595191"/>
    </source>
</evidence>
<dbReference type="EMBL" id="JBHFPV010000001">
    <property type="protein sequence ID" value="MFH6602474.1"/>
    <property type="molecule type" value="Genomic_DNA"/>
</dbReference>
<dbReference type="Proteomes" id="UP001595191">
    <property type="component" value="Unassembled WGS sequence"/>
</dbReference>
<comment type="caution">
    <text evidence="1">The sequence shown here is derived from an EMBL/GenBank/DDBJ whole genome shotgun (WGS) entry which is preliminary data.</text>
</comment>
<keyword evidence="2" id="KW-1185">Reference proteome</keyword>
<protein>
    <submittedName>
        <fullName evidence="1">Hpt domain-containing protein</fullName>
    </submittedName>
</protein>
<proteinExistence type="predicted"/>
<accession>A0ACC7LHK6</accession>
<sequence>MQRNNYREESPNLAYVVELAGTSDFDFEQKFVASLKHEFSMNLGKYLFHINRGEPRAAAEMVHKLKHKIRVLGMPKASDFAEQHEEKLHIGDTELDEDFKKILKTIDIFLKETESSMQGDYVG</sequence>
<organism evidence="1 2">
    <name type="scientific">Meishania litoralis</name>
    <dbReference type="NCBI Taxonomy" id="3434685"/>
    <lineage>
        <taxon>Bacteria</taxon>
        <taxon>Pseudomonadati</taxon>
        <taxon>Bacteroidota</taxon>
        <taxon>Flavobacteriia</taxon>
        <taxon>Flavobacteriales</taxon>
        <taxon>Flavobacteriaceae</taxon>
        <taxon>Meishania</taxon>
    </lineage>
</organism>
<gene>
    <name evidence="1" type="ORF">ACEZ3G_03230</name>
</gene>